<name>A0A212KGU9_9DELT</name>
<keyword evidence="1" id="KW-0472">Membrane</keyword>
<evidence type="ECO:0000313" key="2">
    <source>
        <dbReference type="EMBL" id="SBW10966.1"/>
    </source>
</evidence>
<reference evidence="2" key="1">
    <citation type="submission" date="2016-04" db="EMBL/GenBank/DDBJ databases">
        <authorList>
            <person name="Evans L.H."/>
            <person name="Alamgir A."/>
            <person name="Owens N."/>
            <person name="Weber N.D."/>
            <person name="Virtaneva K."/>
            <person name="Barbian K."/>
            <person name="Babar A."/>
            <person name="Rosenke K."/>
        </authorList>
    </citation>
    <scope>NUCLEOTIDE SEQUENCE</scope>
    <source>
        <strain evidence="2">86</strain>
    </source>
</reference>
<protein>
    <submittedName>
        <fullName evidence="2">Uncharacterized protein</fullName>
    </submittedName>
</protein>
<evidence type="ECO:0000256" key="1">
    <source>
        <dbReference type="SAM" id="Phobius"/>
    </source>
</evidence>
<proteinExistence type="predicted"/>
<sequence>MESLQKKLSKENRGDGPYKASARTRLFYIVELYVALVVITIREVRRNLDAMQIANSPRTDGN</sequence>
<dbReference type="AlphaFoldDB" id="A0A212KGU9"/>
<feature type="transmembrane region" description="Helical" evidence="1">
    <location>
        <begin position="26"/>
        <end position="44"/>
    </location>
</feature>
<dbReference type="EMBL" id="FLUQ01000007">
    <property type="protein sequence ID" value="SBW10966.1"/>
    <property type="molecule type" value="Genomic_DNA"/>
</dbReference>
<keyword evidence="1" id="KW-0812">Transmembrane</keyword>
<keyword evidence="1" id="KW-1133">Transmembrane helix</keyword>
<accession>A0A212KGU9</accession>
<gene>
    <name evidence="2" type="ORF">KL86DPRO_70111</name>
</gene>
<organism evidence="2">
    <name type="scientific">uncultured delta proteobacterium</name>
    <dbReference type="NCBI Taxonomy" id="34034"/>
    <lineage>
        <taxon>Bacteria</taxon>
        <taxon>Deltaproteobacteria</taxon>
        <taxon>environmental samples</taxon>
    </lineage>
</organism>